<proteinExistence type="predicted"/>
<sequence length="223" mass="24247">MLTGPVESPFTAATERTSNLSTFDKIVQRRSSCSGLADVRRSRHVTLRNVNNAASVQLCAAFLLLRLLRLLLPPPPPLSGARGENGGSLHHIHTARPPPLSRRSVDSPAARGSGEPGTFFFFFYPPFSSAKSPDSLLLSSASAATTEKKEGRKGKTTTWRSPRCSPITWYRGPQLDSIVSGFMCRVICQREGERQRPREEQPLDCKTVQMLADAVAAICAPAG</sequence>
<dbReference type="AlphaFoldDB" id="A0A6A4S856"/>
<comment type="caution">
    <text evidence="2">The sequence shown here is derived from an EMBL/GenBank/DDBJ whole genome shotgun (WGS) entry which is preliminary data.</text>
</comment>
<feature type="region of interest" description="Disordered" evidence="1">
    <location>
        <begin position="79"/>
        <end position="111"/>
    </location>
</feature>
<evidence type="ECO:0000313" key="2">
    <source>
        <dbReference type="EMBL" id="KAF0026804.1"/>
    </source>
</evidence>
<organism evidence="2 3">
    <name type="scientific">Scophthalmus maximus</name>
    <name type="common">Turbot</name>
    <name type="synonym">Psetta maxima</name>
    <dbReference type="NCBI Taxonomy" id="52904"/>
    <lineage>
        <taxon>Eukaryota</taxon>
        <taxon>Metazoa</taxon>
        <taxon>Chordata</taxon>
        <taxon>Craniata</taxon>
        <taxon>Vertebrata</taxon>
        <taxon>Euteleostomi</taxon>
        <taxon>Actinopterygii</taxon>
        <taxon>Neopterygii</taxon>
        <taxon>Teleostei</taxon>
        <taxon>Neoteleostei</taxon>
        <taxon>Acanthomorphata</taxon>
        <taxon>Carangaria</taxon>
        <taxon>Pleuronectiformes</taxon>
        <taxon>Pleuronectoidei</taxon>
        <taxon>Scophthalmidae</taxon>
        <taxon>Scophthalmus</taxon>
    </lineage>
</organism>
<evidence type="ECO:0000313" key="3">
    <source>
        <dbReference type="Proteomes" id="UP000438429"/>
    </source>
</evidence>
<name>A0A6A4S856_SCOMX</name>
<evidence type="ECO:0000256" key="1">
    <source>
        <dbReference type="SAM" id="MobiDB-lite"/>
    </source>
</evidence>
<reference evidence="2 3" key="1">
    <citation type="submission" date="2019-06" db="EMBL/GenBank/DDBJ databases">
        <title>Draft genomes of female and male turbot (Scophthalmus maximus).</title>
        <authorList>
            <person name="Xu H."/>
            <person name="Xu X.-W."/>
            <person name="Shao C."/>
            <person name="Chen S."/>
        </authorList>
    </citation>
    <scope>NUCLEOTIDE SEQUENCE [LARGE SCALE GENOMIC DNA]</scope>
    <source>
        <strain evidence="2">Ysfricsl-2016a</strain>
        <tissue evidence="2">Blood</tissue>
    </source>
</reference>
<dbReference type="EMBL" id="VEVO01000019">
    <property type="protein sequence ID" value="KAF0026804.1"/>
    <property type="molecule type" value="Genomic_DNA"/>
</dbReference>
<accession>A0A6A4S856</accession>
<protein>
    <submittedName>
        <fullName evidence="2">Uncharacterized protein</fullName>
    </submittedName>
</protein>
<dbReference type="Proteomes" id="UP000438429">
    <property type="component" value="Unassembled WGS sequence"/>
</dbReference>
<gene>
    <name evidence="2" type="ORF">F2P81_021541</name>
</gene>